<dbReference type="InParanoid" id="L2GP86"/>
<reference evidence="2" key="1">
    <citation type="submission" date="2011-05" db="EMBL/GenBank/DDBJ databases">
        <title>The genome sequence of Vittaforma corneae strain ATCC 50505.</title>
        <authorList>
            <consortium name="The Broad Institute Genome Sequencing Platform"/>
            <person name="Cuomo C."/>
            <person name="Didier E."/>
            <person name="Bowers L."/>
            <person name="Young S.K."/>
            <person name="Zeng Q."/>
            <person name="Gargeya S."/>
            <person name="Fitzgerald M."/>
            <person name="Haas B."/>
            <person name="Abouelleil A."/>
            <person name="Alvarado L."/>
            <person name="Arachchi H.M."/>
            <person name="Berlin A."/>
            <person name="Chapman S.B."/>
            <person name="Gearin G."/>
            <person name="Goldberg J."/>
            <person name="Griggs A."/>
            <person name="Gujja S."/>
            <person name="Hansen M."/>
            <person name="Heiman D."/>
            <person name="Howarth C."/>
            <person name="Larimer J."/>
            <person name="Lui A."/>
            <person name="MacDonald P.J.P."/>
            <person name="McCowen C."/>
            <person name="Montmayeur A."/>
            <person name="Murphy C."/>
            <person name="Neiman D."/>
            <person name="Pearson M."/>
            <person name="Priest M."/>
            <person name="Roberts A."/>
            <person name="Saif S."/>
            <person name="Shea T."/>
            <person name="Sisk P."/>
            <person name="Stolte C."/>
            <person name="Sykes S."/>
            <person name="Wortman J."/>
            <person name="Nusbaum C."/>
            <person name="Birren B."/>
        </authorList>
    </citation>
    <scope>NUCLEOTIDE SEQUENCE [LARGE SCALE GENOMIC DNA]</scope>
    <source>
        <strain evidence="2">ATCC 50505</strain>
    </source>
</reference>
<sequence>MKHENVVICESAKDLNELAISLCEGNKISLIFTSKTSFVPTIQTICSKKEFIFFTESSSYFEIVTENFESFDAFIFVNKNLNSFEKELFRQIQARYGKKTIQILRNPK</sequence>
<evidence type="ECO:0000313" key="1">
    <source>
        <dbReference type="EMBL" id="ELA42444.1"/>
    </source>
</evidence>
<proteinExistence type="predicted"/>
<dbReference type="Proteomes" id="UP000011082">
    <property type="component" value="Unassembled WGS sequence"/>
</dbReference>
<accession>L2GP86</accession>
<name>L2GP86_VITCO</name>
<evidence type="ECO:0000313" key="2">
    <source>
        <dbReference type="Proteomes" id="UP000011082"/>
    </source>
</evidence>
<dbReference type="GeneID" id="19881260"/>
<organism evidence="1 2">
    <name type="scientific">Vittaforma corneae (strain ATCC 50505)</name>
    <name type="common">Microsporidian parasite</name>
    <name type="synonym">Nosema corneum</name>
    <dbReference type="NCBI Taxonomy" id="993615"/>
    <lineage>
        <taxon>Eukaryota</taxon>
        <taxon>Fungi</taxon>
        <taxon>Fungi incertae sedis</taxon>
        <taxon>Microsporidia</taxon>
        <taxon>Nosematidae</taxon>
        <taxon>Vittaforma</taxon>
    </lineage>
</organism>
<dbReference type="VEuPathDB" id="MicrosporidiaDB:VICG_00543"/>
<protein>
    <submittedName>
        <fullName evidence="1">Uncharacterized protein</fullName>
    </submittedName>
</protein>
<dbReference type="HOGENOM" id="CLU_2199031_0_0_1"/>
<gene>
    <name evidence="1" type="ORF">VICG_00543</name>
</gene>
<dbReference type="EMBL" id="JH370132">
    <property type="protein sequence ID" value="ELA42444.1"/>
    <property type="molecule type" value="Genomic_DNA"/>
</dbReference>
<keyword evidence="2" id="KW-1185">Reference proteome</keyword>
<dbReference type="RefSeq" id="XP_007603995.1">
    <property type="nucleotide sequence ID" value="XM_007603933.1"/>
</dbReference>
<dbReference type="AlphaFoldDB" id="L2GP86"/>